<proteinExistence type="predicted"/>
<reference evidence="1 2" key="1">
    <citation type="submission" date="2021-07" db="EMBL/GenBank/DDBJ databases">
        <title>Karlodiniumbacter phycospheric gen. nov., sp. nov., a phycosphere bacterium isolated from karlodinium veneficum.</title>
        <authorList>
            <person name="Peng Y."/>
            <person name="Jiang L."/>
            <person name="Lee J."/>
        </authorList>
    </citation>
    <scope>NUCLEOTIDE SEQUENCE</scope>
    <source>
        <strain evidence="1 2">N5</strain>
    </source>
</reference>
<protein>
    <submittedName>
        <fullName evidence="1">Uncharacterized protein</fullName>
    </submittedName>
</protein>
<sequence>MTGGSPTIDQGVRIAHGDAEALIDPSVGNIPHWQVAGRVPLHVAPWRYEAEVQDDPDVALVDKRLAGDFLCMPFGRDDVHDGPIHGPTANDPWHLVAQDAATARFALGTGVLGAHVTKEVRLVGPCLLQTHVIEGGAGEVTFAHHPMTRMAEGGRLSFSPKRAALTDPVAQHAGANLWALNQLRGDLDLDCEDGSTWNLGTYPAGNVVEDFCTLAEARGRALGWTCVMRNAEDDMLIVLKDPQMLPVTMLWVSNGARDFPPWNSRHVGVLGIEDGCAMGGEGLRAACADNRLTAMGVPTVIVLGGRHVIRHAMVSLPRPPGWSEMADITLQTGTLRLREAGGATLEIPFPEGHFD</sequence>
<organism evidence="1">
    <name type="scientific">Gymnodinialimonas phycosphaerae</name>
    <dbReference type="NCBI Taxonomy" id="2841589"/>
    <lineage>
        <taxon>Bacteria</taxon>
        <taxon>Pseudomonadati</taxon>
        <taxon>Pseudomonadota</taxon>
        <taxon>Alphaproteobacteria</taxon>
        <taxon>Rhodobacterales</taxon>
        <taxon>Paracoccaceae</taxon>
        <taxon>Gymnodinialimonas</taxon>
    </lineage>
</organism>
<accession>A0A975TWN8</accession>
<dbReference type="AlphaFoldDB" id="A0A975TWN8"/>
<evidence type="ECO:0000313" key="2">
    <source>
        <dbReference type="Proteomes" id="UP000693972"/>
    </source>
</evidence>
<gene>
    <name evidence="1" type="ORF">KUL25_04670</name>
</gene>
<dbReference type="EMBL" id="CP078073">
    <property type="protein sequence ID" value="QXL88815.1"/>
    <property type="molecule type" value="Genomic_DNA"/>
</dbReference>
<dbReference type="EMBL" id="JAIMBW010000001">
    <property type="protein sequence ID" value="MBY4892053.1"/>
    <property type="molecule type" value="Genomic_DNA"/>
</dbReference>
<keyword evidence="2" id="KW-1185">Reference proteome</keyword>
<name>A0A975TWN8_9RHOB</name>
<evidence type="ECO:0000313" key="1">
    <source>
        <dbReference type="EMBL" id="QXL88815.1"/>
    </source>
</evidence>
<dbReference type="RefSeq" id="WP_257891878.1">
    <property type="nucleotide sequence ID" value="NZ_JAIMBW010000001.1"/>
</dbReference>
<dbReference type="Proteomes" id="UP000693972">
    <property type="component" value="Unassembled WGS sequence"/>
</dbReference>